<dbReference type="Gene3D" id="2.60.120.620">
    <property type="entry name" value="q2cbj1_9rhob like domain"/>
    <property type="match status" value="1"/>
</dbReference>
<evidence type="ECO:0000256" key="1">
    <source>
        <dbReference type="ARBA" id="ARBA00001961"/>
    </source>
</evidence>
<evidence type="ECO:0000313" key="9">
    <source>
        <dbReference type="Proteomes" id="UP000092666"/>
    </source>
</evidence>
<dbReference type="GO" id="GO:0005783">
    <property type="term" value="C:endoplasmic reticulum"/>
    <property type="evidence" value="ECO:0007669"/>
    <property type="project" value="TreeGrafter"/>
</dbReference>
<protein>
    <recommendedName>
        <fullName evidence="7">Fe2OG dioxygenase domain-containing protein</fullName>
    </recommendedName>
</protein>
<name>A0A1B9GTE7_9TREE</name>
<proteinExistence type="predicted"/>
<evidence type="ECO:0000256" key="2">
    <source>
        <dbReference type="ARBA" id="ARBA00022723"/>
    </source>
</evidence>
<dbReference type="PANTHER" id="PTHR10869">
    <property type="entry name" value="PROLYL 4-HYDROXYLASE ALPHA SUBUNIT"/>
    <property type="match status" value="1"/>
</dbReference>
<keyword evidence="4" id="KW-0560">Oxidoreductase</keyword>
<reference evidence="8 9" key="1">
    <citation type="submission" date="2013-07" db="EMBL/GenBank/DDBJ databases">
        <title>The Genome Sequence of Cryptococcus heveanensis BCC8398.</title>
        <authorList>
            <consortium name="The Broad Institute Genome Sequencing Platform"/>
            <person name="Cuomo C."/>
            <person name="Litvintseva A."/>
            <person name="Chen Y."/>
            <person name="Heitman J."/>
            <person name="Sun S."/>
            <person name="Springer D."/>
            <person name="Dromer F."/>
            <person name="Young S.K."/>
            <person name="Zeng Q."/>
            <person name="Gargeya S."/>
            <person name="Fitzgerald M."/>
            <person name="Abouelleil A."/>
            <person name="Alvarado L."/>
            <person name="Berlin A.M."/>
            <person name="Chapman S.B."/>
            <person name="Dewar J."/>
            <person name="Goldberg J."/>
            <person name="Griggs A."/>
            <person name="Gujja S."/>
            <person name="Hansen M."/>
            <person name="Howarth C."/>
            <person name="Imamovic A."/>
            <person name="Larimer J."/>
            <person name="McCowan C."/>
            <person name="Murphy C."/>
            <person name="Pearson M."/>
            <person name="Priest M."/>
            <person name="Roberts A."/>
            <person name="Saif S."/>
            <person name="Shea T."/>
            <person name="Sykes S."/>
            <person name="Wortman J."/>
            <person name="Nusbaum C."/>
            <person name="Birren B."/>
        </authorList>
    </citation>
    <scope>NUCLEOTIDE SEQUENCE [LARGE SCALE GENOMIC DNA]</scope>
    <source>
        <strain evidence="8 9">BCC8398</strain>
    </source>
</reference>
<dbReference type="AlphaFoldDB" id="A0A1B9GTE7"/>
<dbReference type="PANTHER" id="PTHR10869:SF236">
    <property type="entry name" value="PROLYL 4-HYDROXYLASE ALPHA SUBUNIT DOMAIN-CONTAINING PROTEIN"/>
    <property type="match status" value="1"/>
</dbReference>
<accession>A0A1B9GTE7</accession>
<evidence type="ECO:0000256" key="4">
    <source>
        <dbReference type="ARBA" id="ARBA00023002"/>
    </source>
</evidence>
<dbReference type="GO" id="GO:0031418">
    <property type="term" value="F:L-ascorbic acid binding"/>
    <property type="evidence" value="ECO:0007669"/>
    <property type="project" value="InterPro"/>
</dbReference>
<comment type="cofactor">
    <cofactor evidence="1">
        <name>L-ascorbate</name>
        <dbReference type="ChEBI" id="CHEBI:38290"/>
    </cofactor>
</comment>
<dbReference type="PROSITE" id="PS51471">
    <property type="entry name" value="FE2OG_OXY"/>
    <property type="match status" value="1"/>
</dbReference>
<evidence type="ECO:0000256" key="3">
    <source>
        <dbReference type="ARBA" id="ARBA00022964"/>
    </source>
</evidence>
<dbReference type="InterPro" id="IPR044862">
    <property type="entry name" value="Pro_4_hyd_alph_FE2OG_OXY"/>
</dbReference>
<dbReference type="Proteomes" id="UP000092666">
    <property type="component" value="Unassembled WGS sequence"/>
</dbReference>
<dbReference type="InterPro" id="IPR005123">
    <property type="entry name" value="Oxoglu/Fe-dep_dioxygenase_dom"/>
</dbReference>
<dbReference type="GO" id="GO:0004656">
    <property type="term" value="F:procollagen-proline 4-dioxygenase activity"/>
    <property type="evidence" value="ECO:0007669"/>
    <property type="project" value="TreeGrafter"/>
</dbReference>
<dbReference type="InterPro" id="IPR006620">
    <property type="entry name" value="Pro_4_hyd_alph"/>
</dbReference>
<evidence type="ECO:0000256" key="6">
    <source>
        <dbReference type="SAM" id="MobiDB-lite"/>
    </source>
</evidence>
<reference evidence="9" key="2">
    <citation type="submission" date="2013-12" db="EMBL/GenBank/DDBJ databases">
        <title>Evolution of pathogenesis and genome organization in the Tremellales.</title>
        <authorList>
            <person name="Cuomo C."/>
            <person name="Litvintseva A."/>
            <person name="Heitman J."/>
            <person name="Chen Y."/>
            <person name="Sun S."/>
            <person name="Springer D."/>
            <person name="Dromer F."/>
            <person name="Young S."/>
            <person name="Zeng Q."/>
            <person name="Chapman S."/>
            <person name="Gujja S."/>
            <person name="Saif S."/>
            <person name="Birren B."/>
        </authorList>
    </citation>
    <scope>NUCLEOTIDE SEQUENCE [LARGE SCALE GENOMIC DNA]</scope>
    <source>
        <strain evidence="9">BCC8398</strain>
    </source>
</reference>
<dbReference type="SMART" id="SM00702">
    <property type="entry name" value="P4Hc"/>
    <property type="match status" value="1"/>
</dbReference>
<keyword evidence="5" id="KW-0408">Iron</keyword>
<dbReference type="EMBL" id="KV700125">
    <property type="protein sequence ID" value="OCF34342.1"/>
    <property type="molecule type" value="Genomic_DNA"/>
</dbReference>
<sequence length="227" mass="24495">MAPPPFPSLKPKANLPLTTILPSQIYVVDDFLSPSELKAVRSWTDGVMMEEPKKPGKGEAERTARRGALDSPDIAAVLLRMLEPYLPQLSPKYTAAPALSPNIRVYHYPTGTYFRSHYDSPTLDARTRRLSCWTVLVYLSSDVKGGGTSFYTGTYDIGGGAKRKGGAKKGKSDGSDTGGGGGKVTVEPKAGRLLFHWHGMSGGGCLRHEGDEVISGDKWVLRTDVLA</sequence>
<evidence type="ECO:0000313" key="8">
    <source>
        <dbReference type="EMBL" id="OCF34342.1"/>
    </source>
</evidence>
<keyword evidence="9" id="KW-1185">Reference proteome</keyword>
<gene>
    <name evidence="8" type="ORF">I316_03856</name>
</gene>
<dbReference type="Pfam" id="PF13640">
    <property type="entry name" value="2OG-FeII_Oxy_3"/>
    <property type="match status" value="1"/>
</dbReference>
<feature type="domain" description="Fe2OG dioxygenase" evidence="7">
    <location>
        <begin position="97"/>
        <end position="227"/>
    </location>
</feature>
<dbReference type="GO" id="GO:0005506">
    <property type="term" value="F:iron ion binding"/>
    <property type="evidence" value="ECO:0007669"/>
    <property type="project" value="InterPro"/>
</dbReference>
<feature type="region of interest" description="Disordered" evidence="6">
    <location>
        <begin position="162"/>
        <end position="183"/>
    </location>
</feature>
<keyword evidence="3" id="KW-0223">Dioxygenase</keyword>
<keyword evidence="2" id="KW-0479">Metal-binding</keyword>
<dbReference type="OrthoDB" id="69177at2759"/>
<dbReference type="InterPro" id="IPR045054">
    <property type="entry name" value="P4HA-like"/>
</dbReference>
<organism evidence="8 9">
    <name type="scientific">Kwoniella heveanensis BCC8398</name>
    <dbReference type="NCBI Taxonomy" id="1296120"/>
    <lineage>
        <taxon>Eukaryota</taxon>
        <taxon>Fungi</taxon>
        <taxon>Dikarya</taxon>
        <taxon>Basidiomycota</taxon>
        <taxon>Agaricomycotina</taxon>
        <taxon>Tremellomycetes</taxon>
        <taxon>Tremellales</taxon>
        <taxon>Cryptococcaceae</taxon>
        <taxon>Kwoniella</taxon>
    </lineage>
</organism>
<evidence type="ECO:0000259" key="7">
    <source>
        <dbReference type="PROSITE" id="PS51471"/>
    </source>
</evidence>
<evidence type="ECO:0000256" key="5">
    <source>
        <dbReference type="ARBA" id="ARBA00023004"/>
    </source>
</evidence>